<accession>A0A183J0Y8</accession>
<evidence type="ECO:0000313" key="2">
    <source>
        <dbReference type="EMBL" id="VDP23786.1"/>
    </source>
</evidence>
<evidence type="ECO:0000313" key="3">
    <source>
        <dbReference type="Proteomes" id="UP000270296"/>
    </source>
</evidence>
<name>A0A183J0Y8_9BILA</name>
<keyword evidence="3" id="KW-1185">Reference proteome</keyword>
<dbReference type="Proteomes" id="UP000270296">
    <property type="component" value="Unassembled WGS sequence"/>
</dbReference>
<feature type="region of interest" description="Disordered" evidence="1">
    <location>
        <begin position="47"/>
        <end position="77"/>
    </location>
</feature>
<gene>
    <name evidence="2" type="ORF">SBAD_LOCUS9536</name>
</gene>
<evidence type="ECO:0000256" key="1">
    <source>
        <dbReference type="SAM" id="MobiDB-lite"/>
    </source>
</evidence>
<protein>
    <submittedName>
        <fullName evidence="2 4">Uncharacterized protein</fullName>
    </submittedName>
</protein>
<dbReference type="AlphaFoldDB" id="A0A183J0Y8"/>
<feature type="compositionally biased region" description="Basic and acidic residues" evidence="1">
    <location>
        <begin position="54"/>
        <end position="77"/>
    </location>
</feature>
<sequence>MKSRRRAFAIDAYKRGDCRRMTVCEWTFDPQTDLDTKLWFAVPCRQHGQQRNPSEQERNKSDVHTLETGTHEGDEQPECRGLCRIADTFLDSYRFRVTHPRLSIYHAHLRPSLPVMRCSGADRGITPVMGVSRLM</sequence>
<organism evidence="4">
    <name type="scientific">Soboliphyme baturini</name>
    <dbReference type="NCBI Taxonomy" id="241478"/>
    <lineage>
        <taxon>Eukaryota</taxon>
        <taxon>Metazoa</taxon>
        <taxon>Ecdysozoa</taxon>
        <taxon>Nematoda</taxon>
        <taxon>Enoplea</taxon>
        <taxon>Dorylaimia</taxon>
        <taxon>Dioctophymatida</taxon>
        <taxon>Dioctophymatoidea</taxon>
        <taxon>Soboliphymatidae</taxon>
        <taxon>Soboliphyme</taxon>
    </lineage>
</organism>
<reference evidence="2 3" key="2">
    <citation type="submission" date="2018-11" db="EMBL/GenBank/DDBJ databases">
        <authorList>
            <consortium name="Pathogen Informatics"/>
        </authorList>
    </citation>
    <scope>NUCLEOTIDE SEQUENCE [LARGE SCALE GENOMIC DNA]</scope>
</reference>
<dbReference type="WBParaSite" id="SBAD_0000988401-mRNA-1">
    <property type="protein sequence ID" value="SBAD_0000988401-mRNA-1"/>
    <property type="gene ID" value="SBAD_0000988401"/>
</dbReference>
<evidence type="ECO:0000313" key="4">
    <source>
        <dbReference type="WBParaSite" id="SBAD_0000988401-mRNA-1"/>
    </source>
</evidence>
<dbReference type="EMBL" id="UZAM01012839">
    <property type="protein sequence ID" value="VDP23786.1"/>
    <property type="molecule type" value="Genomic_DNA"/>
</dbReference>
<proteinExistence type="predicted"/>
<reference evidence="4" key="1">
    <citation type="submission" date="2016-06" db="UniProtKB">
        <authorList>
            <consortium name="WormBaseParasite"/>
        </authorList>
    </citation>
    <scope>IDENTIFICATION</scope>
</reference>